<dbReference type="EMBL" id="BK015068">
    <property type="protein sequence ID" value="DAD89749.1"/>
    <property type="molecule type" value="Genomic_DNA"/>
</dbReference>
<reference evidence="1" key="1">
    <citation type="journal article" date="2021" name="Proc. Natl. Acad. Sci. U.S.A.">
        <title>A Catalog of Tens of Thousands of Viruses from Human Metagenomes Reveals Hidden Associations with Chronic Diseases.</title>
        <authorList>
            <person name="Tisza M.J."/>
            <person name="Buck C.B."/>
        </authorList>
    </citation>
    <scope>NUCLEOTIDE SEQUENCE</scope>
    <source>
        <strain evidence="1">CtWDo30</strain>
    </source>
</reference>
<organism evidence="1">
    <name type="scientific">Siphoviridae sp. ctWDo30</name>
    <dbReference type="NCBI Taxonomy" id="2826360"/>
    <lineage>
        <taxon>Viruses</taxon>
        <taxon>Duplodnaviria</taxon>
        <taxon>Heunggongvirae</taxon>
        <taxon>Uroviricota</taxon>
        <taxon>Caudoviricetes</taxon>
    </lineage>
</organism>
<name>A0A8S5N4X4_9CAUD</name>
<evidence type="ECO:0000313" key="1">
    <source>
        <dbReference type="EMBL" id="DAD89749.1"/>
    </source>
</evidence>
<sequence length="57" mass="6824">MTLTDLSHEIADDLEYKAEQERNKKIRDAETHYNAYVQACEDFGRRLREHAQQQEND</sequence>
<protein>
    <submittedName>
        <fullName evidence="1">Uncharacterized protein</fullName>
    </submittedName>
</protein>
<accession>A0A8S5N4X4</accession>
<proteinExistence type="predicted"/>